<evidence type="ECO:0000313" key="2">
    <source>
        <dbReference type="Proteomes" id="UP000886700"/>
    </source>
</evidence>
<protein>
    <submittedName>
        <fullName evidence="3 4">Uncharacterized protein LOC121138221</fullName>
    </submittedName>
</protein>
<organism evidence="2 3">
    <name type="scientific">Mesocricetus auratus</name>
    <name type="common">Golden hamster</name>
    <dbReference type="NCBI Taxonomy" id="10036"/>
    <lineage>
        <taxon>Eukaryota</taxon>
        <taxon>Metazoa</taxon>
        <taxon>Chordata</taxon>
        <taxon>Craniata</taxon>
        <taxon>Vertebrata</taxon>
        <taxon>Euteleostomi</taxon>
        <taxon>Mammalia</taxon>
        <taxon>Eutheria</taxon>
        <taxon>Euarchontoglires</taxon>
        <taxon>Glires</taxon>
        <taxon>Rodentia</taxon>
        <taxon>Myomorpha</taxon>
        <taxon>Muroidea</taxon>
        <taxon>Cricetidae</taxon>
        <taxon>Cricetinae</taxon>
        <taxon>Mesocricetus</taxon>
    </lineage>
</organism>
<feature type="compositionally biased region" description="Polar residues" evidence="1">
    <location>
        <begin position="91"/>
        <end position="104"/>
    </location>
</feature>
<dbReference type="RefSeq" id="XP_040596920.1">
    <property type="nucleotide sequence ID" value="XM_040740986.1"/>
</dbReference>
<sequence>MFTLPIYITRAAKIPLHQKKSTDIHLPKGITNQEITPKKAKNLQSAQKGTWELLSLIERTSDIPPLPMGLQAILILLPPGQDSDMPPKFTQKATQISPESQESFSLFPDRDSSNGSVKPSSSSQSNDVRHPVSAKDGFRHDISVQKKQKPSTSAREGRRRLLPFQQSLIYAPVPKGSTTSFPVIQGNFRHTLVQIEDLRSSLSYQGRDAGFQYEYGAPICDPSILGGHRYSHSVKFNLKRIARQNRCWSSTLSHQGSITTSQCDQKSIKLSYNYPVQDKLRMLNLKNESIIQSASNTLNLRCATCEQREFRNVPTNHDWARTSISTLRSPRHAHSDNGGFRPYKP</sequence>
<reference evidence="3 4" key="1">
    <citation type="submission" date="2025-05" db="UniProtKB">
        <authorList>
            <consortium name="RefSeq"/>
        </authorList>
    </citation>
    <scope>IDENTIFICATION</scope>
    <source>
        <tissue evidence="3 4">Liver</tissue>
    </source>
</reference>
<gene>
    <name evidence="3 4" type="primary">LOC121138221</name>
</gene>
<dbReference type="Proteomes" id="UP000886700">
    <property type="component" value="Unplaced"/>
</dbReference>
<feature type="compositionally biased region" description="Low complexity" evidence="1">
    <location>
        <begin position="113"/>
        <end position="125"/>
    </location>
</feature>
<evidence type="ECO:0000256" key="1">
    <source>
        <dbReference type="SAM" id="MobiDB-lite"/>
    </source>
</evidence>
<proteinExistence type="predicted"/>
<keyword evidence="2" id="KW-1185">Reference proteome</keyword>
<name>A0ABM2X1Y7_MESAU</name>
<evidence type="ECO:0000313" key="4">
    <source>
        <dbReference type="RefSeq" id="XP_040596921.1"/>
    </source>
</evidence>
<accession>A0ABM2X1Y7</accession>
<dbReference type="RefSeq" id="XP_040596921.1">
    <property type="nucleotide sequence ID" value="XM_040740987.1"/>
</dbReference>
<evidence type="ECO:0000313" key="3">
    <source>
        <dbReference type="RefSeq" id="XP_040596920.1"/>
    </source>
</evidence>
<dbReference type="GeneID" id="121138221"/>
<feature type="region of interest" description="Disordered" evidence="1">
    <location>
        <begin position="83"/>
        <end position="158"/>
    </location>
</feature>
<feature type="region of interest" description="Disordered" evidence="1">
    <location>
        <begin position="321"/>
        <end position="345"/>
    </location>
</feature>